<dbReference type="GO" id="GO:0046872">
    <property type="term" value="F:metal ion binding"/>
    <property type="evidence" value="ECO:0007669"/>
    <property type="project" value="UniProtKB-KW"/>
</dbReference>
<feature type="domain" description="Succinylglutamate desuccinylase/Aspartoacylase catalytic" evidence="16">
    <location>
        <begin position="20"/>
        <end position="86"/>
    </location>
</feature>
<dbReference type="OrthoDB" id="8300214at2759"/>
<dbReference type="AlphaFoldDB" id="A0A3N0XV15"/>
<sequence>MQMDRHNHLWSNVVALPAMSRVAVCGGTHGNELSGIYLVRERLKRREDGIEPVSVATLMSNPRAVQLCVRYVETDLNRCFTRAALRRRTDVLLGRRLSSVGLVCQANFGPRLCRREPTPQSAFIATSSSASACAPVSEDTPYEMIRSQELNALLGPKGSAQAVDLLCDLHNTTANTGLCLITEMASTPVRYVHFDIPLDEAYSLDSVGKHGFAMEVGPQPHGVVRSGIFSAMQEGVQLMLDWICQFNSGTLFEGGSVDVFTMVKNIDYPRDPRTHMITAAVHPDLQDRDFCLLHPGDPMFLSFSGETLRYKGKEALYPFFINEAAYYEKGVALSLARKRRVEIPSIRSDTLR</sequence>
<accession>A0A3N0XV15</accession>
<comment type="caution">
    <text evidence="17">The sequence shown here is derived from an EMBL/GenBank/DDBJ whole genome shotgun (WGS) entry which is preliminary data.</text>
</comment>
<dbReference type="InterPro" id="IPR055438">
    <property type="entry name" value="AstE_AspA_cat"/>
</dbReference>
<keyword evidence="18" id="KW-1185">Reference proteome</keyword>
<comment type="similarity">
    <text evidence="2">Belongs to the AspA/AstE family. Aspartoacylase subfamily.</text>
</comment>
<dbReference type="EMBL" id="RJVU01060930">
    <property type="protein sequence ID" value="ROJ42274.1"/>
    <property type="molecule type" value="Genomic_DNA"/>
</dbReference>
<dbReference type="Pfam" id="PF04952">
    <property type="entry name" value="AstE_AspA_hybrid"/>
    <property type="match status" value="1"/>
</dbReference>
<feature type="domain" description="AstE/AspA barrel-sandwich hybrid" evidence="15">
    <location>
        <begin position="256"/>
        <end position="338"/>
    </location>
</feature>
<evidence type="ECO:0000256" key="12">
    <source>
        <dbReference type="ARBA" id="ARBA00049326"/>
    </source>
</evidence>
<evidence type="ECO:0000256" key="10">
    <source>
        <dbReference type="ARBA" id="ARBA00037831"/>
    </source>
</evidence>
<evidence type="ECO:0000256" key="8">
    <source>
        <dbReference type="ARBA" id="ARBA00023136"/>
    </source>
</evidence>
<dbReference type="GO" id="GO:0016324">
    <property type="term" value="C:apical plasma membrane"/>
    <property type="evidence" value="ECO:0007669"/>
    <property type="project" value="UniProtKB-SubCell"/>
</dbReference>
<evidence type="ECO:0000256" key="1">
    <source>
        <dbReference type="ARBA" id="ARBA00004496"/>
    </source>
</evidence>
<dbReference type="InterPro" id="IPR016708">
    <property type="entry name" value="Aspartoacylase"/>
</dbReference>
<evidence type="ECO:0000256" key="4">
    <source>
        <dbReference type="ARBA" id="ARBA00022490"/>
    </source>
</evidence>
<keyword evidence="5 14" id="KW-0479">Metal-binding</keyword>
<evidence type="ECO:0000259" key="16">
    <source>
        <dbReference type="Pfam" id="PF24827"/>
    </source>
</evidence>
<evidence type="ECO:0000256" key="7">
    <source>
        <dbReference type="ARBA" id="ARBA00022833"/>
    </source>
</evidence>
<dbReference type="PIRSF" id="PIRSF018001">
    <property type="entry name" value="Aspartoacylase"/>
    <property type="match status" value="1"/>
</dbReference>
<evidence type="ECO:0000313" key="18">
    <source>
        <dbReference type="Proteomes" id="UP000281406"/>
    </source>
</evidence>
<dbReference type="Proteomes" id="UP000281406">
    <property type="component" value="Unassembled WGS sequence"/>
</dbReference>
<dbReference type="InterPro" id="IPR050178">
    <property type="entry name" value="AspA/AstE_fam"/>
</dbReference>
<keyword evidence="7 14" id="KW-0862">Zinc</keyword>
<keyword evidence="3" id="KW-1003">Cell membrane</keyword>
<comment type="subcellular location">
    <subcellularLocation>
        <location evidence="10">Apical cell membrane</location>
        <topology evidence="10">Peripheral membrane protein</topology>
    </subcellularLocation>
    <subcellularLocation>
        <location evidence="1">Cytoplasm</location>
    </subcellularLocation>
</comment>
<evidence type="ECO:0000256" key="5">
    <source>
        <dbReference type="ARBA" id="ARBA00022723"/>
    </source>
</evidence>
<dbReference type="GO" id="GO:0016788">
    <property type="term" value="F:hydrolase activity, acting on ester bonds"/>
    <property type="evidence" value="ECO:0007669"/>
    <property type="project" value="InterPro"/>
</dbReference>
<evidence type="ECO:0000256" key="6">
    <source>
        <dbReference type="ARBA" id="ARBA00022801"/>
    </source>
</evidence>
<evidence type="ECO:0000256" key="9">
    <source>
        <dbReference type="ARBA" id="ARBA00034807"/>
    </source>
</evidence>
<evidence type="ECO:0000256" key="2">
    <source>
        <dbReference type="ARBA" id="ARBA00006173"/>
    </source>
</evidence>
<gene>
    <name evidence="17" type="ORF">DPX16_1715</name>
</gene>
<dbReference type="Pfam" id="PF24827">
    <property type="entry name" value="AstE_AspA_cat"/>
    <property type="match status" value="2"/>
</dbReference>
<dbReference type="GO" id="GO:0004046">
    <property type="term" value="F:aminoacylase activity"/>
    <property type="evidence" value="ECO:0007669"/>
    <property type="project" value="TreeGrafter"/>
</dbReference>
<protein>
    <recommendedName>
        <fullName evidence="9">N-acyl-aromatic-L-amino acid amidohydrolase</fullName>
        <ecNumber evidence="9">3.5.1.114</ecNumber>
    </recommendedName>
</protein>
<proteinExistence type="inferred from homology"/>
<dbReference type="Gene3D" id="3.40.630.10">
    <property type="entry name" value="Zn peptidases"/>
    <property type="match status" value="2"/>
</dbReference>
<evidence type="ECO:0000259" key="15">
    <source>
        <dbReference type="Pfam" id="PF04952"/>
    </source>
</evidence>
<feature type="binding site" evidence="14">
    <location>
        <position position="170"/>
    </location>
    <ligand>
        <name>Zn(2+)</name>
        <dbReference type="ChEBI" id="CHEBI:29105"/>
    </ligand>
</feature>
<feature type="binding site" evidence="14">
    <location>
        <position position="29"/>
    </location>
    <ligand>
        <name>Zn(2+)</name>
        <dbReference type="ChEBI" id="CHEBI:29105"/>
    </ligand>
</feature>
<dbReference type="PANTHER" id="PTHR15162">
    <property type="entry name" value="ASPARTOACYLASE"/>
    <property type="match status" value="1"/>
</dbReference>
<dbReference type="GO" id="GO:0005829">
    <property type="term" value="C:cytosol"/>
    <property type="evidence" value="ECO:0007669"/>
    <property type="project" value="TreeGrafter"/>
</dbReference>
<dbReference type="PANTHER" id="PTHR15162:SF5">
    <property type="entry name" value="N-ACYL-AROMATIC-L-AMINO ACID AMIDOHYDROLASE (CARBOXYLATE-FORMING)"/>
    <property type="match status" value="1"/>
</dbReference>
<keyword evidence="8" id="KW-0472">Membrane</keyword>
<evidence type="ECO:0000256" key="13">
    <source>
        <dbReference type="PIRSR" id="PIRSR018001-1"/>
    </source>
</evidence>
<evidence type="ECO:0000256" key="3">
    <source>
        <dbReference type="ARBA" id="ARBA00022475"/>
    </source>
</evidence>
<feature type="active site" description="Proton donor/acceptor" evidence="13">
    <location>
        <position position="215"/>
    </location>
</feature>
<dbReference type="EC" id="3.5.1.114" evidence="9"/>
<comment type="catalytic activity">
    <reaction evidence="11">
        <text>an N-acetyl-L-cysteine-S-conjugate + H2O = an S-substituted L-cysteine + acetate</text>
        <dbReference type="Rhea" id="RHEA:36855"/>
        <dbReference type="ChEBI" id="CHEBI:15377"/>
        <dbReference type="ChEBI" id="CHEBI:30089"/>
        <dbReference type="ChEBI" id="CHEBI:58717"/>
        <dbReference type="ChEBI" id="CHEBI:58718"/>
        <dbReference type="EC" id="3.5.1.114"/>
    </reaction>
</comment>
<organism evidence="17 18">
    <name type="scientific">Anabarilius grahami</name>
    <name type="common">Kanglang fish</name>
    <name type="synonym">Barilius grahami</name>
    <dbReference type="NCBI Taxonomy" id="495550"/>
    <lineage>
        <taxon>Eukaryota</taxon>
        <taxon>Metazoa</taxon>
        <taxon>Chordata</taxon>
        <taxon>Craniata</taxon>
        <taxon>Vertebrata</taxon>
        <taxon>Euteleostomi</taxon>
        <taxon>Actinopterygii</taxon>
        <taxon>Neopterygii</taxon>
        <taxon>Teleostei</taxon>
        <taxon>Ostariophysi</taxon>
        <taxon>Cypriniformes</taxon>
        <taxon>Xenocyprididae</taxon>
        <taxon>Xenocypridinae</taxon>
        <taxon>Xenocypridinae incertae sedis</taxon>
        <taxon>Anabarilius</taxon>
    </lineage>
</organism>
<keyword evidence="6 17" id="KW-0378">Hydrolase</keyword>
<dbReference type="InterPro" id="IPR007036">
    <property type="entry name" value="Aste_AspA_hybrid_dom"/>
</dbReference>
<dbReference type="HAMAP" id="MF_00704">
    <property type="entry name" value="Aspartoacylase"/>
    <property type="match status" value="1"/>
</dbReference>
<evidence type="ECO:0000313" key="17">
    <source>
        <dbReference type="EMBL" id="ROJ42274.1"/>
    </source>
</evidence>
<keyword evidence="4" id="KW-0963">Cytoplasm</keyword>
<reference evidence="17 18" key="1">
    <citation type="submission" date="2018-10" db="EMBL/GenBank/DDBJ databases">
        <title>Genome assembly for a Yunnan-Guizhou Plateau 3E fish, Anabarilius grahami (Regan), and its evolutionary and genetic applications.</title>
        <authorList>
            <person name="Jiang W."/>
        </authorList>
    </citation>
    <scope>NUCLEOTIDE SEQUENCE [LARGE SCALE GENOMIC DNA]</scope>
    <source>
        <strain evidence="17">AG-KIZ</strain>
        <tissue evidence="17">Muscle</tissue>
    </source>
</reference>
<comment type="catalytic activity">
    <reaction evidence="12">
        <text>an N-acyl-aromatic L-alpha-amino acid + H2O = an aromatic L-alpha-amino acid + a carboxylate</text>
        <dbReference type="Rhea" id="RHEA:54184"/>
        <dbReference type="ChEBI" id="CHEBI:15377"/>
        <dbReference type="ChEBI" id="CHEBI:29067"/>
        <dbReference type="ChEBI" id="CHEBI:84824"/>
        <dbReference type="ChEBI" id="CHEBI:138093"/>
        <dbReference type="EC" id="3.5.1.114"/>
    </reaction>
</comment>
<comment type="cofactor">
    <cofactor evidence="14">
        <name>Zn(2+)</name>
        <dbReference type="ChEBI" id="CHEBI:29105"/>
    </cofactor>
    <text evidence="14">Binds 1 zinc ion per subunit.</text>
</comment>
<feature type="domain" description="Succinylglutamate desuccinylase/Aspartoacylase catalytic" evidence="16">
    <location>
        <begin position="137"/>
        <end position="242"/>
    </location>
</feature>
<name>A0A3N0XV15_ANAGA</name>
<evidence type="ECO:0000256" key="14">
    <source>
        <dbReference type="PIRSR" id="PIRSR018001-3"/>
    </source>
</evidence>
<dbReference type="SUPFAM" id="SSF53187">
    <property type="entry name" value="Zn-dependent exopeptidases"/>
    <property type="match status" value="1"/>
</dbReference>
<evidence type="ECO:0000256" key="11">
    <source>
        <dbReference type="ARBA" id="ARBA00048435"/>
    </source>
</evidence>
<feature type="binding site" evidence="14">
    <location>
        <position position="32"/>
    </location>
    <ligand>
        <name>Zn(2+)</name>
        <dbReference type="ChEBI" id="CHEBI:29105"/>
    </ligand>
</feature>